<dbReference type="GO" id="GO:0050916">
    <property type="term" value="P:sensory perception of sweet taste"/>
    <property type="evidence" value="ECO:0007669"/>
    <property type="project" value="UniProtKB-ARBA"/>
</dbReference>
<keyword evidence="7" id="KW-0675">Receptor</keyword>
<evidence type="ECO:0000256" key="7">
    <source>
        <dbReference type="ARBA" id="ARBA00023170"/>
    </source>
</evidence>
<keyword evidence="6 8" id="KW-0472">Membrane</keyword>
<dbReference type="GO" id="GO:0005886">
    <property type="term" value="C:plasma membrane"/>
    <property type="evidence" value="ECO:0007669"/>
    <property type="project" value="UniProtKB-SubCell"/>
</dbReference>
<evidence type="ECO:0000313" key="9">
    <source>
        <dbReference type="EMBL" id="KAF7995274.1"/>
    </source>
</evidence>
<protein>
    <recommendedName>
        <fullName evidence="11">Gustatory receptor</fullName>
    </recommendedName>
</protein>
<keyword evidence="10" id="KW-1185">Reference proteome</keyword>
<comment type="caution">
    <text evidence="9">The sequence shown here is derived from an EMBL/GenBank/DDBJ whole genome shotgun (WGS) entry which is preliminary data.</text>
</comment>
<gene>
    <name evidence="9" type="ORF">HCN44_004746</name>
</gene>
<evidence type="ECO:0000256" key="4">
    <source>
        <dbReference type="ARBA" id="ARBA00022692"/>
    </source>
</evidence>
<feature type="transmembrane region" description="Helical" evidence="8">
    <location>
        <begin position="113"/>
        <end position="135"/>
    </location>
</feature>
<evidence type="ECO:0000256" key="1">
    <source>
        <dbReference type="ARBA" id="ARBA00004651"/>
    </source>
</evidence>
<evidence type="ECO:0000313" key="10">
    <source>
        <dbReference type="Proteomes" id="UP000639338"/>
    </source>
</evidence>
<keyword evidence="3" id="KW-1003">Cell membrane</keyword>
<evidence type="ECO:0000256" key="5">
    <source>
        <dbReference type="ARBA" id="ARBA00022989"/>
    </source>
</evidence>
<organism evidence="9 10">
    <name type="scientific">Aphidius gifuensis</name>
    <name type="common">Parasitoid wasp</name>
    <dbReference type="NCBI Taxonomy" id="684658"/>
    <lineage>
        <taxon>Eukaryota</taxon>
        <taxon>Metazoa</taxon>
        <taxon>Ecdysozoa</taxon>
        <taxon>Arthropoda</taxon>
        <taxon>Hexapoda</taxon>
        <taxon>Insecta</taxon>
        <taxon>Pterygota</taxon>
        <taxon>Neoptera</taxon>
        <taxon>Endopterygota</taxon>
        <taxon>Hymenoptera</taxon>
        <taxon>Apocrita</taxon>
        <taxon>Ichneumonoidea</taxon>
        <taxon>Braconidae</taxon>
        <taxon>Aphidiinae</taxon>
        <taxon>Aphidius</taxon>
    </lineage>
</organism>
<dbReference type="Proteomes" id="UP000639338">
    <property type="component" value="Unassembled WGS sequence"/>
</dbReference>
<keyword evidence="4 8" id="KW-0812">Transmembrane</keyword>
<evidence type="ECO:0000256" key="2">
    <source>
        <dbReference type="ARBA" id="ARBA00005327"/>
    </source>
</evidence>
<name>A0A834Y1A2_APHGI</name>
<evidence type="ECO:0000256" key="6">
    <source>
        <dbReference type="ARBA" id="ARBA00023136"/>
    </source>
</evidence>
<proteinExistence type="inferred from homology"/>
<accession>A0A834Y1A2</accession>
<reference evidence="9 10" key="1">
    <citation type="submission" date="2020-08" db="EMBL/GenBank/DDBJ databases">
        <title>Aphidius gifuensis genome sequencing and assembly.</title>
        <authorList>
            <person name="Du Z."/>
        </authorList>
    </citation>
    <scope>NUCLEOTIDE SEQUENCE [LARGE SCALE GENOMIC DNA]</scope>
    <source>
        <strain evidence="9">YNYX2018</strain>
        <tissue evidence="9">Adults</tissue>
    </source>
</reference>
<dbReference type="Pfam" id="PF06151">
    <property type="entry name" value="Trehalose_recp"/>
    <property type="match status" value="1"/>
</dbReference>
<feature type="transmembrane region" description="Helical" evidence="8">
    <location>
        <begin position="147"/>
        <end position="169"/>
    </location>
</feature>
<dbReference type="InterPro" id="IPR009318">
    <property type="entry name" value="Gustatory_rcpt"/>
</dbReference>
<dbReference type="GO" id="GO:0008527">
    <property type="term" value="F:taste receptor activity"/>
    <property type="evidence" value="ECO:0007669"/>
    <property type="project" value="InterPro"/>
</dbReference>
<comment type="similarity">
    <text evidence="2">Belongs to the insect chemoreceptor superfamily. Gustatory receptor (GR) family. Gr5a subfamily.</text>
</comment>
<sequence>MTGQNITTILFLAYNRCAEAYNLKTVQQFSEISFSRFVVILYLFVANEVSTIIWNFTDIFIVIVATGLAERYNHLNESVINSLGKRGYDAINWHQCRKKYALLSSLVKETDNALSPLILLSYFTNLYFIFIQLFNGIFINTNEDLAYVYYFMSFILVVGRTLAVTLSAARIHNQSTIILPKIYCCLSRTLETDRLHFQLTTDEVTLTGMKFFSITRKFMLALVGTIVTYEVIILQFGKI</sequence>
<feature type="transmembrane region" description="Helical" evidence="8">
    <location>
        <begin position="29"/>
        <end position="46"/>
    </location>
</feature>
<dbReference type="EMBL" id="JACMRX010000002">
    <property type="protein sequence ID" value="KAF7995274.1"/>
    <property type="molecule type" value="Genomic_DNA"/>
</dbReference>
<comment type="subcellular location">
    <subcellularLocation>
        <location evidence="1">Cell membrane</location>
        <topology evidence="1">Multi-pass membrane protein</topology>
    </subcellularLocation>
</comment>
<feature type="transmembrane region" description="Helical" evidence="8">
    <location>
        <begin position="218"/>
        <end position="237"/>
    </location>
</feature>
<evidence type="ECO:0000256" key="3">
    <source>
        <dbReference type="ARBA" id="ARBA00022475"/>
    </source>
</evidence>
<dbReference type="OrthoDB" id="5800391at2759"/>
<keyword evidence="5 8" id="KW-1133">Transmembrane helix</keyword>
<evidence type="ECO:0008006" key="11">
    <source>
        <dbReference type="Google" id="ProtNLM"/>
    </source>
</evidence>
<dbReference type="PANTHER" id="PTHR21421">
    <property type="entry name" value="GUSTATORY RECEPTOR"/>
    <property type="match status" value="1"/>
</dbReference>
<dbReference type="PANTHER" id="PTHR21421:SF29">
    <property type="entry name" value="GUSTATORY RECEPTOR 5A FOR TREHALOSE-RELATED"/>
    <property type="match status" value="1"/>
</dbReference>
<dbReference type="AlphaFoldDB" id="A0A834Y1A2"/>
<evidence type="ECO:0000256" key="8">
    <source>
        <dbReference type="SAM" id="Phobius"/>
    </source>
</evidence>